<accession>A0ABQ1VX85</accession>
<evidence type="ECO:0000313" key="2">
    <source>
        <dbReference type="EMBL" id="GGG00891.1"/>
    </source>
</evidence>
<gene>
    <name evidence="2" type="ORF">GCM10011323_02390</name>
</gene>
<dbReference type="EMBL" id="BMFP01000001">
    <property type="protein sequence ID" value="GGG00891.1"/>
    <property type="molecule type" value="Genomic_DNA"/>
</dbReference>
<feature type="signal peptide" evidence="1">
    <location>
        <begin position="1"/>
        <end position="27"/>
    </location>
</feature>
<keyword evidence="1" id="KW-0732">Signal</keyword>
<evidence type="ECO:0000313" key="3">
    <source>
        <dbReference type="Proteomes" id="UP000634043"/>
    </source>
</evidence>
<sequence length="139" mass="16181">MASYPNTMKRIIPFLIILGLTVSTTQAQRLAETDDELDKKVLAISLSGPQMAILEMKRDLNLSEEQLKQVELLHQERYQLMTEAELRQEDPIELQRTYREIQIQLDKVMAGILNDKQLKQFLELEGRQHVNMLTGKEEE</sequence>
<reference evidence="3" key="1">
    <citation type="journal article" date="2019" name="Int. J. Syst. Evol. Microbiol.">
        <title>The Global Catalogue of Microorganisms (GCM) 10K type strain sequencing project: providing services to taxonomists for standard genome sequencing and annotation.</title>
        <authorList>
            <consortium name="The Broad Institute Genomics Platform"/>
            <consortium name="The Broad Institute Genome Sequencing Center for Infectious Disease"/>
            <person name="Wu L."/>
            <person name="Ma J."/>
        </authorList>
    </citation>
    <scope>NUCLEOTIDE SEQUENCE [LARGE SCALE GENOMIC DNA]</scope>
    <source>
        <strain evidence="3">CGMCC 1.12749</strain>
    </source>
</reference>
<proteinExistence type="predicted"/>
<protein>
    <recommendedName>
        <fullName evidence="4">Periplasmic heavy metal sensor</fullName>
    </recommendedName>
</protein>
<evidence type="ECO:0000256" key="1">
    <source>
        <dbReference type="SAM" id="SignalP"/>
    </source>
</evidence>
<organism evidence="2 3">
    <name type="scientific">Pontibacter amylolyticus</name>
    <dbReference type="NCBI Taxonomy" id="1424080"/>
    <lineage>
        <taxon>Bacteria</taxon>
        <taxon>Pseudomonadati</taxon>
        <taxon>Bacteroidota</taxon>
        <taxon>Cytophagia</taxon>
        <taxon>Cytophagales</taxon>
        <taxon>Hymenobacteraceae</taxon>
        <taxon>Pontibacter</taxon>
    </lineage>
</organism>
<name>A0ABQ1VX85_9BACT</name>
<evidence type="ECO:0008006" key="4">
    <source>
        <dbReference type="Google" id="ProtNLM"/>
    </source>
</evidence>
<keyword evidence="3" id="KW-1185">Reference proteome</keyword>
<dbReference type="Proteomes" id="UP000634043">
    <property type="component" value="Unassembled WGS sequence"/>
</dbReference>
<comment type="caution">
    <text evidence="2">The sequence shown here is derived from an EMBL/GenBank/DDBJ whole genome shotgun (WGS) entry which is preliminary data.</text>
</comment>
<feature type="chain" id="PRO_5047086550" description="Periplasmic heavy metal sensor" evidence="1">
    <location>
        <begin position="28"/>
        <end position="139"/>
    </location>
</feature>